<evidence type="ECO:0000256" key="8">
    <source>
        <dbReference type="ARBA" id="ARBA00022676"/>
    </source>
</evidence>
<dbReference type="PANTHER" id="PTHR11776:SF7">
    <property type="entry name" value="PHOSPHORIBOSYLTRANSFERASE DOMAIN-CONTAINING PROTEIN"/>
    <property type="match status" value="1"/>
</dbReference>
<comment type="pathway">
    <text evidence="3 11">Purine metabolism; AMP biosynthesis via salvage pathway; AMP from adenine: step 1/1.</text>
</comment>
<comment type="function">
    <text evidence="11">Catalyzes a salvage reaction resulting in the formation of AMP, that is energically less costly than de novo synthesis.</text>
</comment>
<comment type="similarity">
    <text evidence="4 11">Belongs to the purine/pyrimidine phosphoribosyltransferase family.</text>
</comment>
<comment type="catalytic activity">
    <reaction evidence="1 11">
        <text>AMP + diphosphate = 5-phospho-alpha-D-ribose 1-diphosphate + adenine</text>
        <dbReference type="Rhea" id="RHEA:16609"/>
        <dbReference type="ChEBI" id="CHEBI:16708"/>
        <dbReference type="ChEBI" id="CHEBI:33019"/>
        <dbReference type="ChEBI" id="CHEBI:58017"/>
        <dbReference type="ChEBI" id="CHEBI:456215"/>
        <dbReference type="EC" id="2.4.2.7"/>
    </reaction>
</comment>
<comment type="caution">
    <text evidence="13">The sequence shown here is derived from an EMBL/GenBank/DDBJ whole genome shotgun (WGS) entry which is preliminary data.</text>
</comment>
<dbReference type="NCBIfam" id="NF002636">
    <property type="entry name" value="PRK02304.1-5"/>
    <property type="match status" value="1"/>
</dbReference>
<dbReference type="InterPro" id="IPR000836">
    <property type="entry name" value="PRTase_dom"/>
</dbReference>
<evidence type="ECO:0000256" key="7">
    <source>
        <dbReference type="ARBA" id="ARBA00022490"/>
    </source>
</evidence>
<dbReference type="GO" id="GO:0006168">
    <property type="term" value="P:adenine salvage"/>
    <property type="evidence" value="ECO:0007669"/>
    <property type="project" value="InterPro"/>
</dbReference>
<evidence type="ECO:0000313" key="13">
    <source>
        <dbReference type="EMBL" id="TXC74135.1"/>
    </source>
</evidence>
<dbReference type="Proteomes" id="UP000321129">
    <property type="component" value="Unassembled WGS sequence"/>
</dbReference>
<dbReference type="PANTHER" id="PTHR11776">
    <property type="entry name" value="ADENINE PHOSPHORIBOSYLTRANSFERASE"/>
    <property type="match status" value="1"/>
</dbReference>
<dbReference type="Pfam" id="PF00156">
    <property type="entry name" value="Pribosyltran"/>
    <property type="match status" value="1"/>
</dbReference>
<dbReference type="OrthoDB" id="9803963at2"/>
<evidence type="ECO:0000256" key="6">
    <source>
        <dbReference type="ARBA" id="ARBA00011893"/>
    </source>
</evidence>
<keyword evidence="14" id="KW-1185">Reference proteome</keyword>
<evidence type="ECO:0000313" key="14">
    <source>
        <dbReference type="Proteomes" id="UP000321129"/>
    </source>
</evidence>
<comment type="subcellular location">
    <subcellularLocation>
        <location evidence="2 11">Cytoplasm</location>
    </subcellularLocation>
</comment>
<comment type="subunit">
    <text evidence="5 11">Homodimer.</text>
</comment>
<dbReference type="Gene3D" id="3.40.50.2020">
    <property type="match status" value="1"/>
</dbReference>
<evidence type="ECO:0000256" key="4">
    <source>
        <dbReference type="ARBA" id="ARBA00008391"/>
    </source>
</evidence>
<dbReference type="AlphaFoldDB" id="A0A5C6UTT6"/>
<accession>A0A5C6UTT6</accession>
<dbReference type="UniPathway" id="UPA00588">
    <property type="reaction ID" value="UER00646"/>
</dbReference>
<dbReference type="CDD" id="cd06223">
    <property type="entry name" value="PRTases_typeI"/>
    <property type="match status" value="1"/>
</dbReference>
<evidence type="ECO:0000256" key="11">
    <source>
        <dbReference type="HAMAP-Rule" id="MF_00004"/>
    </source>
</evidence>
<dbReference type="EC" id="2.4.2.7" evidence="6 11"/>
<keyword evidence="10 11" id="KW-0660">Purine salvage</keyword>
<dbReference type="GO" id="GO:0044209">
    <property type="term" value="P:AMP salvage"/>
    <property type="evidence" value="ECO:0007669"/>
    <property type="project" value="UniProtKB-UniRule"/>
</dbReference>
<evidence type="ECO:0000256" key="10">
    <source>
        <dbReference type="ARBA" id="ARBA00022726"/>
    </source>
</evidence>
<sequence>MADDDLARLAALVRTIPDFPQPGIQFRDITTLIADPHGFALATDLLAIRAARYRPDILVAVEARGFIFAAAMARVMGLGVVLARKPGKLPGAAIGVDYALEYGSDRLEMHEGMLSAGQRTVLVDDLLATGGTLLAAAELVGRTGAIAAAALCVIDLPDLGGAKRLADAGVPVETLIAFAGD</sequence>
<dbReference type="NCBIfam" id="NF002634">
    <property type="entry name" value="PRK02304.1-3"/>
    <property type="match status" value="1"/>
</dbReference>
<dbReference type="InterPro" id="IPR005764">
    <property type="entry name" value="Ade_phspho_trans"/>
</dbReference>
<dbReference type="HAMAP" id="MF_00004">
    <property type="entry name" value="Aden_phosphoribosyltr"/>
    <property type="match status" value="1"/>
</dbReference>
<dbReference type="GO" id="GO:0003999">
    <property type="term" value="F:adenine phosphoribosyltransferase activity"/>
    <property type="evidence" value="ECO:0007669"/>
    <property type="project" value="UniProtKB-UniRule"/>
</dbReference>
<dbReference type="RefSeq" id="WP_147121985.1">
    <property type="nucleotide sequence ID" value="NZ_VOPY01000001.1"/>
</dbReference>
<evidence type="ECO:0000259" key="12">
    <source>
        <dbReference type="Pfam" id="PF00156"/>
    </source>
</evidence>
<dbReference type="EMBL" id="VOPY01000001">
    <property type="protein sequence ID" value="TXC74135.1"/>
    <property type="molecule type" value="Genomic_DNA"/>
</dbReference>
<dbReference type="FunFam" id="3.40.50.2020:FF:000021">
    <property type="entry name" value="Adenine phosphoribosyltransferase"/>
    <property type="match status" value="1"/>
</dbReference>
<gene>
    <name evidence="11" type="primary">apt</name>
    <name evidence="13" type="ORF">FSZ31_05310</name>
</gene>
<evidence type="ECO:0000256" key="9">
    <source>
        <dbReference type="ARBA" id="ARBA00022679"/>
    </source>
</evidence>
<reference evidence="13 14" key="1">
    <citation type="submission" date="2019-08" db="EMBL/GenBank/DDBJ databases">
        <title>Sphingorhabdus soil sp. nov., isolated from arctic soil.</title>
        <authorList>
            <person name="Liu Y."/>
        </authorList>
    </citation>
    <scope>NUCLEOTIDE SEQUENCE [LARGE SCALE GENOMIC DNA]</scope>
    <source>
        <strain evidence="13 14">D-2Q-5-6</strain>
    </source>
</reference>
<dbReference type="GO" id="GO:0006166">
    <property type="term" value="P:purine ribonucleoside salvage"/>
    <property type="evidence" value="ECO:0007669"/>
    <property type="project" value="UniProtKB-KW"/>
</dbReference>
<organism evidence="13 14">
    <name type="scientific">Flavisphingopyxis soli</name>
    <dbReference type="NCBI Taxonomy" id="2601267"/>
    <lineage>
        <taxon>Bacteria</taxon>
        <taxon>Pseudomonadati</taxon>
        <taxon>Pseudomonadota</taxon>
        <taxon>Alphaproteobacteria</taxon>
        <taxon>Sphingomonadales</taxon>
        <taxon>Sphingopyxidaceae</taxon>
        <taxon>Flavisphingopyxis</taxon>
    </lineage>
</organism>
<feature type="domain" description="Phosphoribosyltransferase" evidence="12">
    <location>
        <begin position="48"/>
        <end position="155"/>
    </location>
</feature>
<evidence type="ECO:0000256" key="1">
    <source>
        <dbReference type="ARBA" id="ARBA00000868"/>
    </source>
</evidence>
<dbReference type="InterPro" id="IPR029057">
    <property type="entry name" value="PRTase-like"/>
</dbReference>
<proteinExistence type="inferred from homology"/>
<protein>
    <recommendedName>
        <fullName evidence="6 11">Adenine phosphoribosyltransferase</fullName>
        <shortName evidence="11">APRT</shortName>
        <ecNumber evidence="6 11">2.4.2.7</ecNumber>
    </recommendedName>
</protein>
<evidence type="ECO:0000256" key="5">
    <source>
        <dbReference type="ARBA" id="ARBA00011738"/>
    </source>
</evidence>
<dbReference type="InterPro" id="IPR050120">
    <property type="entry name" value="Adenine_PRTase"/>
</dbReference>
<dbReference type="GO" id="GO:0005737">
    <property type="term" value="C:cytoplasm"/>
    <property type="evidence" value="ECO:0007669"/>
    <property type="project" value="UniProtKB-SubCell"/>
</dbReference>
<evidence type="ECO:0000256" key="3">
    <source>
        <dbReference type="ARBA" id="ARBA00004659"/>
    </source>
</evidence>
<keyword evidence="9 11" id="KW-0808">Transferase</keyword>
<dbReference type="SUPFAM" id="SSF53271">
    <property type="entry name" value="PRTase-like"/>
    <property type="match status" value="1"/>
</dbReference>
<name>A0A5C6UTT6_9SPHN</name>
<evidence type="ECO:0000256" key="2">
    <source>
        <dbReference type="ARBA" id="ARBA00004496"/>
    </source>
</evidence>
<keyword evidence="8 11" id="KW-0328">Glycosyltransferase</keyword>
<keyword evidence="7 11" id="KW-0963">Cytoplasm</keyword>